<proteinExistence type="predicted"/>
<feature type="transmembrane region" description="Helical" evidence="1">
    <location>
        <begin position="366"/>
        <end position="390"/>
    </location>
</feature>
<dbReference type="PANTHER" id="PTHR13593:SF140">
    <property type="entry name" value="PLC-LIKE PHOSPHODIESTERASE"/>
    <property type="match status" value="1"/>
</dbReference>
<sequence>MGLPASASRMLRPALCVLAVLCIVAVAGAATARSTVLSAGFYRTALDDEHAWNRVYDQVLVDPQITPVTRNLLGQLPVPEAILTSNLKIVLPPETLRALVDQQISEVIGYLRGEHSTLRLTVDVRRLSANVGTLAQIYFGDLIASVQQSTEPDFPAFLDGINAAARDVVAGRPPAGLPRLALSPDEAATATDALLRVVPQSDRAALRPEVEVALRSGDVGTALAAVGPAAFSGRTQDAAAQLRQAADGGTWNITADLDTSQGALATVHQVRSATRLALGVVEPVAAALGLAALAALWLTGPSSRSRRVMLLGWTIAAGGLLFAIVIAVARWTTGGSVVEPAASWPGSVARLVDDVQRSAVDRVVTVALLTALVPVAAGAVLVALAGVLRARDALGAAPRRPAWAALGATAFALAGIVLVPLAFAGQGQRICQGSSRLCDLPYDELAQVTSHNAMSTTADKFIGPLQDPLIVGQLNDGVRALQIDTYHWESPAEVTERLRASDLPPEQQRQIAAAVNRFNPPREGTWLCHAVCRAGAVPLVPALEQIGSWLRGHPSEILTLIVQDDISGEETASAFEQAGLKDLLYVPDEDPDRPWPTLGKMIDSGKRLVVFAERADGPAPWYRNFYRYGMETPFSFQSPAELSCVPHRGGTGKRLFLLNHFITVAGGSRLDAGKINTRAQVLERAHACERERGRPVNFVAVDYATIGDTRGAVDALNAERG</sequence>
<dbReference type="EMBL" id="JAFLRJ010000007">
    <property type="protein sequence ID" value="MBO0510376.1"/>
    <property type="molecule type" value="Genomic_DNA"/>
</dbReference>
<dbReference type="PANTHER" id="PTHR13593">
    <property type="match status" value="1"/>
</dbReference>
<name>A0A939JBW2_9ACTN</name>
<dbReference type="RefSeq" id="WP_206959091.1">
    <property type="nucleotide sequence ID" value="NZ_BAAAJJ010000008.1"/>
</dbReference>
<dbReference type="InterPro" id="IPR017946">
    <property type="entry name" value="PLC-like_Pdiesterase_TIM-brl"/>
</dbReference>
<comment type="caution">
    <text evidence="3">The sequence shown here is derived from an EMBL/GenBank/DDBJ whole genome shotgun (WGS) entry which is preliminary data.</text>
</comment>
<dbReference type="Gene3D" id="3.20.20.190">
    <property type="entry name" value="Phosphatidylinositol (PI) phosphodiesterase"/>
    <property type="match status" value="1"/>
</dbReference>
<feature type="transmembrane region" description="Helical" evidence="1">
    <location>
        <begin position="402"/>
        <end position="423"/>
    </location>
</feature>
<protein>
    <recommendedName>
        <fullName evidence="5">Integral membrane protein</fullName>
    </recommendedName>
</protein>
<evidence type="ECO:0000313" key="3">
    <source>
        <dbReference type="EMBL" id="MBO0510376.1"/>
    </source>
</evidence>
<gene>
    <name evidence="3" type="ORF">J0695_00895</name>
</gene>
<feature type="transmembrane region" description="Helical" evidence="1">
    <location>
        <begin position="310"/>
        <end position="331"/>
    </location>
</feature>
<accession>A0A939JBW2</accession>
<dbReference type="Pfam" id="PF26146">
    <property type="entry name" value="PI-PLC_X"/>
    <property type="match status" value="1"/>
</dbReference>
<dbReference type="GO" id="GO:0008081">
    <property type="term" value="F:phosphoric diester hydrolase activity"/>
    <property type="evidence" value="ECO:0007669"/>
    <property type="project" value="InterPro"/>
</dbReference>
<feature type="transmembrane region" description="Helical" evidence="1">
    <location>
        <begin position="276"/>
        <end position="298"/>
    </location>
</feature>
<keyword evidence="1" id="KW-0472">Membrane</keyword>
<organism evidence="3 4">
    <name type="scientific">Streptomyces beijiangensis</name>
    <dbReference type="NCBI Taxonomy" id="163361"/>
    <lineage>
        <taxon>Bacteria</taxon>
        <taxon>Bacillati</taxon>
        <taxon>Actinomycetota</taxon>
        <taxon>Actinomycetes</taxon>
        <taxon>Kitasatosporales</taxon>
        <taxon>Streptomycetaceae</taxon>
        <taxon>Streptomyces</taxon>
    </lineage>
</organism>
<keyword evidence="4" id="KW-1185">Reference proteome</keyword>
<evidence type="ECO:0000313" key="4">
    <source>
        <dbReference type="Proteomes" id="UP000664167"/>
    </source>
</evidence>
<evidence type="ECO:0008006" key="5">
    <source>
        <dbReference type="Google" id="ProtNLM"/>
    </source>
</evidence>
<dbReference type="PROSITE" id="PS50007">
    <property type="entry name" value="PIPLC_X_DOMAIN"/>
    <property type="match status" value="1"/>
</dbReference>
<dbReference type="Proteomes" id="UP000664167">
    <property type="component" value="Unassembled WGS sequence"/>
</dbReference>
<reference evidence="3" key="1">
    <citation type="submission" date="2021-03" db="EMBL/GenBank/DDBJ databases">
        <title>Streptomyces poriferae sp. nov., a novel marine sponge-derived Actinobacteria species with anti-MRSA activity.</title>
        <authorList>
            <person name="Sandoval-Powers M."/>
            <person name="Kralova S."/>
            <person name="Nguyen G.-S."/>
            <person name="Fawwal D."/>
            <person name="Degnes K."/>
            <person name="Klinkenberg G."/>
            <person name="Sletta H."/>
            <person name="Wentzel A."/>
            <person name="Liles M.R."/>
        </authorList>
    </citation>
    <scope>NUCLEOTIDE SEQUENCE</scope>
    <source>
        <strain evidence="3">DSM 41794</strain>
    </source>
</reference>
<keyword evidence="2" id="KW-0732">Signal</keyword>
<dbReference type="AlphaFoldDB" id="A0A939JBW2"/>
<keyword evidence="1" id="KW-1133">Transmembrane helix</keyword>
<keyword evidence="1" id="KW-0812">Transmembrane</keyword>
<dbReference type="GO" id="GO:0006629">
    <property type="term" value="P:lipid metabolic process"/>
    <property type="evidence" value="ECO:0007669"/>
    <property type="project" value="InterPro"/>
</dbReference>
<evidence type="ECO:0000256" key="2">
    <source>
        <dbReference type="SAM" id="SignalP"/>
    </source>
</evidence>
<feature type="chain" id="PRO_5036944602" description="Integral membrane protein" evidence="2">
    <location>
        <begin position="33"/>
        <end position="721"/>
    </location>
</feature>
<evidence type="ECO:0000256" key="1">
    <source>
        <dbReference type="SAM" id="Phobius"/>
    </source>
</evidence>
<feature type="signal peptide" evidence="2">
    <location>
        <begin position="1"/>
        <end position="32"/>
    </location>
</feature>
<dbReference type="InterPro" id="IPR051057">
    <property type="entry name" value="PI-PLC_domain"/>
</dbReference>
<dbReference type="SUPFAM" id="SSF51695">
    <property type="entry name" value="PLC-like phosphodiesterases"/>
    <property type="match status" value="1"/>
</dbReference>
<dbReference type="CDD" id="cd08588">
    <property type="entry name" value="PI-PLCc_At5g67130_like"/>
    <property type="match status" value="1"/>
</dbReference>